<organism evidence="4 5">
    <name type="scientific">Elysia crispata</name>
    <name type="common">lettuce slug</name>
    <dbReference type="NCBI Taxonomy" id="231223"/>
    <lineage>
        <taxon>Eukaryota</taxon>
        <taxon>Metazoa</taxon>
        <taxon>Spiralia</taxon>
        <taxon>Lophotrochozoa</taxon>
        <taxon>Mollusca</taxon>
        <taxon>Gastropoda</taxon>
        <taxon>Heterobranchia</taxon>
        <taxon>Euthyneura</taxon>
        <taxon>Panpulmonata</taxon>
        <taxon>Sacoglossa</taxon>
        <taxon>Placobranchoidea</taxon>
        <taxon>Plakobranchidae</taxon>
        <taxon>Elysia</taxon>
    </lineage>
</organism>
<dbReference type="GO" id="GO:0008234">
    <property type="term" value="F:cysteine-type peptidase activity"/>
    <property type="evidence" value="ECO:0007669"/>
    <property type="project" value="InterPro"/>
</dbReference>
<dbReference type="InterPro" id="IPR000668">
    <property type="entry name" value="Peptidase_C1A_C"/>
</dbReference>
<dbReference type="Proteomes" id="UP001283361">
    <property type="component" value="Unassembled WGS sequence"/>
</dbReference>
<feature type="non-terminal residue" evidence="4">
    <location>
        <position position="1"/>
    </location>
</feature>
<proteinExistence type="inferred from homology"/>
<reference evidence="4" key="1">
    <citation type="journal article" date="2023" name="G3 (Bethesda)">
        <title>A reference genome for the long-term kleptoplast-retaining sea slug Elysia crispata morphotype clarki.</title>
        <authorList>
            <person name="Eastman K.E."/>
            <person name="Pendleton A.L."/>
            <person name="Shaikh M.A."/>
            <person name="Suttiyut T."/>
            <person name="Ogas R."/>
            <person name="Tomko P."/>
            <person name="Gavelis G."/>
            <person name="Widhalm J.R."/>
            <person name="Wisecaver J.H."/>
        </authorList>
    </citation>
    <scope>NUCLEOTIDE SEQUENCE</scope>
    <source>
        <strain evidence="4">ECLA1</strain>
    </source>
</reference>
<dbReference type="SUPFAM" id="SSF54001">
    <property type="entry name" value="Cysteine proteinases"/>
    <property type="match status" value="1"/>
</dbReference>
<dbReference type="AlphaFoldDB" id="A0AAE1E4Y0"/>
<dbReference type="InterPro" id="IPR013128">
    <property type="entry name" value="Peptidase_C1A"/>
</dbReference>
<sequence>EFSYAVKGVELIMKELVNNGPVTAAFMVFSDFMSYKSGVYKHVSGQYLGGHAVKIIGYGTEDGQDYWLVANSWGTEWGMQGFFKIAKGSDECQIEDAIVAGIPQK</sequence>
<dbReference type="Pfam" id="PF00112">
    <property type="entry name" value="Peptidase_C1"/>
    <property type="match status" value="1"/>
</dbReference>
<dbReference type="PROSITE" id="PS00639">
    <property type="entry name" value="THIOL_PROTEASE_HIS"/>
    <property type="match status" value="1"/>
</dbReference>
<dbReference type="EMBL" id="JAWDGP010001293">
    <property type="protein sequence ID" value="KAK3793018.1"/>
    <property type="molecule type" value="Genomic_DNA"/>
</dbReference>
<dbReference type="Gene3D" id="3.90.70.10">
    <property type="entry name" value="Cysteine proteinases"/>
    <property type="match status" value="1"/>
</dbReference>
<dbReference type="PROSITE" id="PS00640">
    <property type="entry name" value="THIOL_PROTEASE_ASN"/>
    <property type="match status" value="1"/>
</dbReference>
<name>A0AAE1E4Y0_9GAST</name>
<evidence type="ECO:0000256" key="2">
    <source>
        <dbReference type="ARBA" id="ARBA00023157"/>
    </source>
</evidence>
<dbReference type="SMART" id="SM00645">
    <property type="entry name" value="Pept_C1"/>
    <property type="match status" value="1"/>
</dbReference>
<keyword evidence="5" id="KW-1185">Reference proteome</keyword>
<dbReference type="PANTHER" id="PTHR12411">
    <property type="entry name" value="CYSTEINE PROTEASE FAMILY C1-RELATED"/>
    <property type="match status" value="1"/>
</dbReference>
<comment type="similarity">
    <text evidence="1">Belongs to the peptidase C1 family.</text>
</comment>
<accession>A0AAE1E4Y0</accession>
<evidence type="ECO:0000313" key="4">
    <source>
        <dbReference type="EMBL" id="KAK3793018.1"/>
    </source>
</evidence>
<protein>
    <recommendedName>
        <fullName evidence="3">Peptidase C1A papain C-terminal domain-containing protein</fullName>
    </recommendedName>
</protein>
<dbReference type="InterPro" id="IPR025661">
    <property type="entry name" value="Pept_asp_AS"/>
</dbReference>
<dbReference type="InterPro" id="IPR025660">
    <property type="entry name" value="Pept_his_AS"/>
</dbReference>
<dbReference type="InterPro" id="IPR038765">
    <property type="entry name" value="Papain-like_cys_pep_sf"/>
</dbReference>
<evidence type="ECO:0000259" key="3">
    <source>
        <dbReference type="SMART" id="SM00645"/>
    </source>
</evidence>
<comment type="caution">
    <text evidence="4">The sequence shown here is derived from an EMBL/GenBank/DDBJ whole genome shotgun (WGS) entry which is preliminary data.</text>
</comment>
<feature type="domain" description="Peptidase C1A papain C-terminal" evidence="3">
    <location>
        <begin position="1"/>
        <end position="102"/>
    </location>
</feature>
<evidence type="ECO:0000313" key="5">
    <source>
        <dbReference type="Proteomes" id="UP001283361"/>
    </source>
</evidence>
<dbReference type="GO" id="GO:0006508">
    <property type="term" value="P:proteolysis"/>
    <property type="evidence" value="ECO:0007669"/>
    <property type="project" value="InterPro"/>
</dbReference>
<gene>
    <name evidence="4" type="ORF">RRG08_045668</name>
</gene>
<evidence type="ECO:0000256" key="1">
    <source>
        <dbReference type="ARBA" id="ARBA00008455"/>
    </source>
</evidence>
<keyword evidence="2" id="KW-1015">Disulfide bond</keyword>